<gene>
    <name evidence="10" type="ORF">CRM82_04945</name>
</gene>
<evidence type="ECO:0000256" key="6">
    <source>
        <dbReference type="ARBA" id="ARBA00022737"/>
    </source>
</evidence>
<evidence type="ECO:0000256" key="1">
    <source>
        <dbReference type="ARBA" id="ARBA00004922"/>
    </source>
</evidence>
<evidence type="ECO:0000313" key="10">
    <source>
        <dbReference type="EMBL" id="PEH88049.1"/>
    </source>
</evidence>
<keyword evidence="6" id="KW-0677">Repeat</keyword>
<dbReference type="SUPFAM" id="SSF53756">
    <property type="entry name" value="UDP-Glycosyltransferase/glycogen phosphorylase"/>
    <property type="match status" value="1"/>
</dbReference>
<dbReference type="Gene3D" id="1.25.40.10">
    <property type="entry name" value="Tetratricopeptide repeat domain"/>
    <property type="match status" value="1"/>
</dbReference>
<dbReference type="Gene3D" id="3.40.50.11380">
    <property type="match status" value="1"/>
</dbReference>
<dbReference type="InterPro" id="IPR029489">
    <property type="entry name" value="OGT/SEC/SPY_C"/>
</dbReference>
<dbReference type="SMART" id="SM00028">
    <property type="entry name" value="TPR"/>
    <property type="match status" value="2"/>
</dbReference>
<dbReference type="SUPFAM" id="SSF48452">
    <property type="entry name" value="TPR-like"/>
    <property type="match status" value="1"/>
</dbReference>
<dbReference type="EC" id="2.4.1.255" evidence="3"/>
<dbReference type="InterPro" id="IPR011990">
    <property type="entry name" value="TPR-like_helical_dom_sf"/>
</dbReference>
<dbReference type="STRING" id="1219032.GCA_001515545_04015"/>
<feature type="domain" description="O-GlcNAc transferase C-terminal" evidence="9">
    <location>
        <begin position="346"/>
        <end position="514"/>
    </location>
</feature>
<dbReference type="Gene3D" id="3.40.50.2000">
    <property type="entry name" value="Glycogen Phosphorylase B"/>
    <property type="match status" value="1"/>
</dbReference>
<evidence type="ECO:0000256" key="7">
    <source>
        <dbReference type="ARBA" id="ARBA00022803"/>
    </source>
</evidence>
<evidence type="ECO:0000256" key="3">
    <source>
        <dbReference type="ARBA" id="ARBA00011970"/>
    </source>
</evidence>
<keyword evidence="7 8" id="KW-0802">TPR repeat</keyword>
<sequence>MTTLDQAVVASEPAPALSHVLHDINVRLIGQNKFLPALTELMCLAKDHVMSAHLWVAIGVVYVRMSNWSAAIGALETAIALDERVPGAHQLLALAVFSIGRREQACQMVDEACKRSSENNAWLLRAYIHSHSSRSPEVALKVAQDWGRRFADPLTRKAKPLVVRDRSPRKKLKIGYVTADFREHSVAFFMQPVLKFHNHEEYEIHVYSNGPWDHFTPQLRMHVRYWEDVMALSDKELHQKIRDDEIDVLVDLSGFTHGHRLGVFAQRAAPVQVTWVGYIQPLGMKAMDYRLVASGLVPPSLAPYYSETLFQLQASACYEPPSYSPLCEVPPMVRNGYPTLVSPNSSAKITDQMLRLWARILHERTDARLIIMVKEGDADAAQADMQPRVEAAGFPLDRVSVMHQQPLHHFMEVGHIADIMLDTAPISGGTTTLHSLWMGMPVVTLDAERGVDACSAYVLRELGLEAEIAQTEEEYVQIAMRLMADPERLYVQRENIRAHMGSSIFMDYAAYAADVEKSFRIMWLNWLRGDKRDLSLDVDVDAEMALAEGRAP</sequence>
<dbReference type="EMBL" id="PDEA01000001">
    <property type="protein sequence ID" value="PEH88049.1"/>
    <property type="molecule type" value="Genomic_DNA"/>
</dbReference>
<keyword evidence="11" id="KW-1185">Reference proteome</keyword>
<dbReference type="Proteomes" id="UP000220246">
    <property type="component" value="Unassembled WGS sequence"/>
</dbReference>
<dbReference type="InterPro" id="IPR019734">
    <property type="entry name" value="TPR_rpt"/>
</dbReference>
<proteinExistence type="inferred from homology"/>
<feature type="repeat" description="TPR" evidence="8">
    <location>
        <begin position="52"/>
        <end position="85"/>
    </location>
</feature>
<evidence type="ECO:0000313" key="11">
    <source>
        <dbReference type="Proteomes" id="UP000220246"/>
    </source>
</evidence>
<accession>A0A2A7URR1</accession>
<dbReference type="PANTHER" id="PTHR44835:SF1">
    <property type="entry name" value="PROTEIN O-GLCNAC TRANSFERASE"/>
    <property type="match status" value="1"/>
</dbReference>
<dbReference type="AlphaFoldDB" id="A0A2A7URR1"/>
<dbReference type="GO" id="GO:0097363">
    <property type="term" value="F:protein O-acetylglucosaminyltransferase activity"/>
    <property type="evidence" value="ECO:0007669"/>
    <property type="project" value="UniProtKB-EC"/>
</dbReference>
<feature type="domain" description="O-GlcNAc transferase C-terminal" evidence="9">
    <location>
        <begin position="168"/>
        <end position="311"/>
    </location>
</feature>
<organism evidence="10 11">
    <name type="scientific">Comamonas terrigena</name>
    <dbReference type="NCBI Taxonomy" id="32013"/>
    <lineage>
        <taxon>Bacteria</taxon>
        <taxon>Pseudomonadati</taxon>
        <taxon>Pseudomonadota</taxon>
        <taxon>Betaproteobacteria</taxon>
        <taxon>Burkholderiales</taxon>
        <taxon>Comamonadaceae</taxon>
        <taxon>Comamonas</taxon>
    </lineage>
</organism>
<dbReference type="OrthoDB" id="101857at2"/>
<evidence type="ECO:0000256" key="5">
    <source>
        <dbReference type="ARBA" id="ARBA00022679"/>
    </source>
</evidence>
<evidence type="ECO:0000256" key="2">
    <source>
        <dbReference type="ARBA" id="ARBA00005386"/>
    </source>
</evidence>
<comment type="caution">
    <text evidence="10">The sequence shown here is derived from an EMBL/GenBank/DDBJ whole genome shotgun (WGS) entry which is preliminary data.</text>
</comment>
<dbReference type="PANTHER" id="PTHR44835">
    <property type="entry name" value="UDP-N-ACETYLGLUCOSAMINE--PEPTIDE N-ACETYLGLUCOSAMINYLTRANSFERASE SPINDLY-RELATED"/>
    <property type="match status" value="1"/>
</dbReference>
<dbReference type="Pfam" id="PF13844">
    <property type="entry name" value="Glyco_transf_41"/>
    <property type="match status" value="2"/>
</dbReference>
<comment type="pathway">
    <text evidence="1">Protein modification; protein glycosylation.</text>
</comment>
<evidence type="ECO:0000259" key="9">
    <source>
        <dbReference type="Pfam" id="PF13844"/>
    </source>
</evidence>
<reference evidence="11" key="1">
    <citation type="submission" date="2017-09" db="EMBL/GenBank/DDBJ databases">
        <title>FDA dAtabase for Regulatory Grade micrObial Sequences (FDA-ARGOS): Supporting development and validation of Infectious Disease Dx tests.</title>
        <authorList>
            <person name="Minogue T."/>
            <person name="Wolcott M."/>
            <person name="Wasieloski L."/>
            <person name="Aguilar W."/>
            <person name="Moore D."/>
            <person name="Tallon L."/>
            <person name="Sadzewicz L."/>
            <person name="Ott S."/>
            <person name="Zhao X."/>
            <person name="Nagaraj S."/>
            <person name="Vavikolanu K."/>
            <person name="Aluvathingal J."/>
            <person name="Nadendla S."/>
            <person name="Sichtig H."/>
        </authorList>
    </citation>
    <scope>NUCLEOTIDE SEQUENCE [LARGE SCALE GENOMIC DNA]</scope>
    <source>
        <strain evidence="11">FDAARGOS_394</strain>
    </source>
</reference>
<name>A0A2A7URR1_COMTR</name>
<dbReference type="RefSeq" id="WP_066541735.1">
    <property type="nucleotide sequence ID" value="NZ_PDEA01000001.1"/>
</dbReference>
<dbReference type="PROSITE" id="PS50005">
    <property type="entry name" value="TPR"/>
    <property type="match status" value="1"/>
</dbReference>
<keyword evidence="5 10" id="KW-0808">Transferase</keyword>
<comment type="similarity">
    <text evidence="2">Belongs to the glycosyltransferase 41 family. O-GlcNAc transferase subfamily.</text>
</comment>
<protein>
    <recommendedName>
        <fullName evidence="3">protein O-GlcNAc transferase</fullName>
        <ecNumber evidence="3">2.4.1.255</ecNumber>
    </recommendedName>
</protein>
<dbReference type="InterPro" id="IPR051939">
    <property type="entry name" value="Glycosyltr_41/O-GlcNAc_trsf"/>
</dbReference>
<evidence type="ECO:0000256" key="4">
    <source>
        <dbReference type="ARBA" id="ARBA00022676"/>
    </source>
</evidence>
<dbReference type="GeneID" id="80799937"/>
<keyword evidence="4" id="KW-0328">Glycosyltransferase</keyword>
<evidence type="ECO:0000256" key="8">
    <source>
        <dbReference type="PROSITE-ProRule" id="PRU00339"/>
    </source>
</evidence>